<dbReference type="OrthoDB" id="185373at2759"/>
<sequence length="795" mass="89731">MSLGIKSIWRTGSRCIGSPGALPIWKCGLPSRRYLLSASFSTSRRQYVAEQDKDKIGDLATLASQALPTTFEIEQSVKTRGEVMESNRARNAFMRGAFRDQSPQIQAAVDKKRSSPYVPTARDYPSVAATRASKGFTSKMARVQVGFDMIWEHFGGKVPDWSETFNLLKRMTPKRSETPNMAAVRVVLPSSWDMSVGNKRIEFLDATTGLATKLRMSADHQNPSAVVLRGESAVLAKAADELIRACPDVEIFKLGDVATVDYKAKQLWPAIEDAQDVGSSVPPSNKDNIWVHKELQTYWIDLPYEQTPKPRRWTKESFETYITALVCGRLQPHLAMKYYRQPRENGKLIDTEGIRIGLILKAFEDPAARECITTSVLKMAIGFMAHKGGHRASADRLFTLAEGWGLPMDTELFNVILGGYVAKRDVAFFHKLLQKMEERYFYPNARTWLHFLKLVQRDDERRQVIAAMYENGLFEDPSTRRGIAETMASNDSFAAFKAGKSLDVFLADQAMRYGEDWYTLEAVNRILEEFFWFHDRSHPDFSAFKSLLDRYTSNGHQIDIGSTSNVIIKSCISRGDWSTAQWALSRMLQHGREPNSQTYTSLVSLAMSSRAYSSLGVLFFYGVLYRKLRKGPRRVMQGVMLKRLLNGFPVKIFSNKMGRLLTKKKVANDHAIVAGAEWAILHSCKSYKPVKSLAAALDTTWRTMDQPLLRTALAADPEASAEQVLSHDYAVKMRDESGQQPPIIVHLDTAFDPETMLRDSNPENKPRPQHAPTDARSDIKDKLNGEKRTVESINY</sequence>
<evidence type="ECO:0000313" key="3">
    <source>
        <dbReference type="EMBL" id="KID87848.1"/>
    </source>
</evidence>
<protein>
    <submittedName>
        <fullName evidence="3">Pentatricopeptide repeat domain-containing protein</fullName>
    </submittedName>
</protein>
<dbReference type="GO" id="GO:0003729">
    <property type="term" value="F:mRNA binding"/>
    <property type="evidence" value="ECO:0007669"/>
    <property type="project" value="TreeGrafter"/>
</dbReference>
<comment type="caution">
    <text evidence="3">The sequence shown here is derived from an EMBL/GenBank/DDBJ whole genome shotgun (WGS) entry which is preliminary data.</text>
</comment>
<dbReference type="PANTHER" id="PTHR47933">
    <property type="entry name" value="PENTATRICOPEPTIDE REPEAT-CONTAINING PROTEIN 1, MITOCHONDRIAL"/>
    <property type="match status" value="1"/>
</dbReference>
<dbReference type="InterPro" id="IPR051240">
    <property type="entry name" value="Mito_RNA-Proc/Resp"/>
</dbReference>
<feature type="compositionally biased region" description="Basic and acidic residues" evidence="2">
    <location>
        <begin position="773"/>
        <end position="795"/>
    </location>
</feature>
<evidence type="ECO:0000313" key="4">
    <source>
        <dbReference type="Proteomes" id="UP000031192"/>
    </source>
</evidence>
<proteinExistence type="predicted"/>
<keyword evidence="1" id="KW-0677">Repeat</keyword>
<accession>A0A0B4GYH1</accession>
<reference evidence="3 4" key="1">
    <citation type="journal article" date="2014" name="Proc. Natl. Acad. Sci. U.S.A.">
        <title>Trajectory and genomic determinants of fungal-pathogen speciation and host adaptation.</title>
        <authorList>
            <person name="Hu X."/>
            <person name="Xiao G."/>
            <person name="Zheng P."/>
            <person name="Shang Y."/>
            <person name="Su Y."/>
            <person name="Zhang X."/>
            <person name="Liu X."/>
            <person name="Zhan S."/>
            <person name="St Leger R.J."/>
            <person name="Wang C."/>
        </authorList>
    </citation>
    <scope>NUCLEOTIDE SEQUENCE [LARGE SCALE GENOMIC DNA]</scope>
    <source>
        <strain evidence="3 4">ARSEF 977</strain>
    </source>
</reference>
<dbReference type="EMBL" id="AZNH01000014">
    <property type="protein sequence ID" value="KID87848.1"/>
    <property type="molecule type" value="Genomic_DNA"/>
</dbReference>
<dbReference type="Proteomes" id="UP000031192">
    <property type="component" value="Unassembled WGS sequence"/>
</dbReference>
<gene>
    <name evidence="3" type="ORF">MGU_05086</name>
</gene>
<organism evidence="3 4">
    <name type="scientific">Metarhizium guizhouense (strain ARSEF 977)</name>
    <dbReference type="NCBI Taxonomy" id="1276136"/>
    <lineage>
        <taxon>Eukaryota</taxon>
        <taxon>Fungi</taxon>
        <taxon>Dikarya</taxon>
        <taxon>Ascomycota</taxon>
        <taxon>Pezizomycotina</taxon>
        <taxon>Sordariomycetes</taxon>
        <taxon>Hypocreomycetidae</taxon>
        <taxon>Hypocreales</taxon>
        <taxon>Clavicipitaceae</taxon>
        <taxon>Metarhizium</taxon>
    </lineage>
</organism>
<name>A0A0B4GYH1_METGA</name>
<dbReference type="Gene3D" id="1.25.40.10">
    <property type="entry name" value="Tetratricopeptide repeat domain"/>
    <property type="match status" value="2"/>
</dbReference>
<evidence type="ECO:0000256" key="2">
    <source>
        <dbReference type="SAM" id="MobiDB-lite"/>
    </source>
</evidence>
<feature type="compositionally biased region" description="Basic and acidic residues" evidence="2">
    <location>
        <begin position="755"/>
        <end position="766"/>
    </location>
</feature>
<dbReference type="InterPro" id="IPR011990">
    <property type="entry name" value="TPR-like_helical_dom_sf"/>
</dbReference>
<keyword evidence="4" id="KW-1185">Reference proteome</keyword>
<evidence type="ECO:0000256" key="1">
    <source>
        <dbReference type="ARBA" id="ARBA00022737"/>
    </source>
</evidence>
<dbReference type="HOGENOM" id="CLU_019786_0_0_1"/>
<feature type="region of interest" description="Disordered" evidence="2">
    <location>
        <begin position="754"/>
        <end position="795"/>
    </location>
</feature>
<dbReference type="AlphaFoldDB" id="A0A0B4GYH1"/>